<accession>A0A419F1H2</accession>
<sequence>MKAFFRTLVGLVLVFAAVNSAYAHFQMIVPSTEIVTPTDDKEIALKLMFIHPMEGHAMDMAKPTAFGVLVGGQKHNLLESIEPMEFREHAAFKAAYKIKRPGDHVFYVEPTPYWEPAESLMIVHYTKVVVNALGLELGWDEELGLKTEIVPLVRPYGLWAGNEFRGIVKKDGKPVPFAEVEVEYFNEDGKIKPPADPFITQVIKADANGVFSYAMPRAGWWGFAALSEGDEKMKNPEGEDVPVEIGAVMWVRTRLME</sequence>
<comment type="caution">
    <text evidence="2">The sequence shown here is derived from an EMBL/GenBank/DDBJ whole genome shotgun (WGS) entry which is preliminary data.</text>
</comment>
<reference evidence="2 3" key="1">
    <citation type="journal article" date="2017" name="ISME J.">
        <title>Energy and carbon metabolisms in a deep terrestrial subsurface fluid microbial community.</title>
        <authorList>
            <person name="Momper L."/>
            <person name="Jungbluth S.P."/>
            <person name="Lee M.D."/>
            <person name="Amend J.P."/>
        </authorList>
    </citation>
    <scope>NUCLEOTIDE SEQUENCE [LARGE SCALE GENOMIC DNA]</scope>
    <source>
        <strain evidence="2">SURF_17</strain>
    </source>
</reference>
<dbReference type="Pfam" id="PF10670">
    <property type="entry name" value="DUF4198"/>
    <property type="match status" value="1"/>
</dbReference>
<evidence type="ECO:0000313" key="3">
    <source>
        <dbReference type="Proteomes" id="UP000285961"/>
    </source>
</evidence>
<gene>
    <name evidence="2" type="ORF">C4532_06605</name>
</gene>
<organism evidence="2 3">
    <name type="scientific">Candidatus Abyssobacteria bacterium SURF_17</name>
    <dbReference type="NCBI Taxonomy" id="2093361"/>
    <lineage>
        <taxon>Bacteria</taxon>
        <taxon>Pseudomonadati</taxon>
        <taxon>Candidatus Hydrogenedentota</taxon>
        <taxon>Candidatus Abyssobacteria</taxon>
    </lineage>
</organism>
<proteinExistence type="predicted"/>
<dbReference type="EMBL" id="QZKI01000051">
    <property type="protein sequence ID" value="RJP72029.1"/>
    <property type="molecule type" value="Genomic_DNA"/>
</dbReference>
<evidence type="ECO:0000313" key="2">
    <source>
        <dbReference type="EMBL" id="RJP72029.1"/>
    </source>
</evidence>
<dbReference type="AlphaFoldDB" id="A0A419F1H2"/>
<evidence type="ECO:0000256" key="1">
    <source>
        <dbReference type="SAM" id="SignalP"/>
    </source>
</evidence>
<name>A0A419F1H2_9BACT</name>
<keyword evidence="1" id="KW-0732">Signal</keyword>
<feature type="chain" id="PRO_5019254028" evidence="1">
    <location>
        <begin position="24"/>
        <end position="257"/>
    </location>
</feature>
<protein>
    <submittedName>
        <fullName evidence="2">DUF4198 domain-containing protein</fullName>
    </submittedName>
</protein>
<feature type="signal peptide" evidence="1">
    <location>
        <begin position="1"/>
        <end position="23"/>
    </location>
</feature>
<dbReference type="Proteomes" id="UP000285961">
    <property type="component" value="Unassembled WGS sequence"/>
</dbReference>
<dbReference type="InterPro" id="IPR019613">
    <property type="entry name" value="DUF4198"/>
</dbReference>